<proteinExistence type="predicted"/>
<protein>
    <submittedName>
        <fullName evidence="1">Uncharacterized protein</fullName>
    </submittedName>
</protein>
<evidence type="ECO:0000313" key="1">
    <source>
        <dbReference type="EMBL" id="KAI8424609.1"/>
    </source>
</evidence>
<dbReference type="Proteomes" id="UP001064048">
    <property type="component" value="Chromosome 4"/>
</dbReference>
<accession>A0ACC0JKG6</accession>
<evidence type="ECO:0000313" key="2">
    <source>
        <dbReference type="Proteomes" id="UP001064048"/>
    </source>
</evidence>
<gene>
    <name evidence="1" type="ORF">MSG28_003043</name>
</gene>
<reference evidence="1 2" key="1">
    <citation type="journal article" date="2022" name="Genome Biol. Evol.">
        <title>The Spruce Budworm Genome: Reconstructing the Evolutionary History of Antifreeze Proteins.</title>
        <authorList>
            <person name="Beliveau C."/>
            <person name="Gagne P."/>
            <person name="Picq S."/>
            <person name="Vernygora O."/>
            <person name="Keeling C.I."/>
            <person name="Pinkney K."/>
            <person name="Doucet D."/>
            <person name="Wen F."/>
            <person name="Johnston J.S."/>
            <person name="Maaroufi H."/>
            <person name="Boyle B."/>
            <person name="Laroche J."/>
            <person name="Dewar K."/>
            <person name="Juretic N."/>
            <person name="Blackburn G."/>
            <person name="Nisole A."/>
            <person name="Brunet B."/>
            <person name="Brandao M."/>
            <person name="Lumley L."/>
            <person name="Duan J."/>
            <person name="Quan G."/>
            <person name="Lucarotti C.J."/>
            <person name="Roe A.D."/>
            <person name="Sperling F.A.H."/>
            <person name="Levesque R.C."/>
            <person name="Cusson M."/>
        </authorList>
    </citation>
    <scope>NUCLEOTIDE SEQUENCE [LARGE SCALE GENOMIC DNA]</scope>
    <source>
        <strain evidence="1">Glfc:IPQL:Cfum</strain>
    </source>
</reference>
<comment type="caution">
    <text evidence="1">The sequence shown here is derived from an EMBL/GenBank/DDBJ whole genome shotgun (WGS) entry which is preliminary data.</text>
</comment>
<organism evidence="1 2">
    <name type="scientific">Choristoneura fumiferana</name>
    <name type="common">Spruce budworm moth</name>
    <name type="synonym">Archips fumiferana</name>
    <dbReference type="NCBI Taxonomy" id="7141"/>
    <lineage>
        <taxon>Eukaryota</taxon>
        <taxon>Metazoa</taxon>
        <taxon>Ecdysozoa</taxon>
        <taxon>Arthropoda</taxon>
        <taxon>Hexapoda</taxon>
        <taxon>Insecta</taxon>
        <taxon>Pterygota</taxon>
        <taxon>Neoptera</taxon>
        <taxon>Endopterygota</taxon>
        <taxon>Lepidoptera</taxon>
        <taxon>Glossata</taxon>
        <taxon>Ditrysia</taxon>
        <taxon>Tortricoidea</taxon>
        <taxon>Tortricidae</taxon>
        <taxon>Tortricinae</taxon>
        <taxon>Choristoneura</taxon>
    </lineage>
</organism>
<sequence>MILTRLSRNHAKYFFPCFDNNRFEAVFKFKINTIPGERGMQYINSSLVIAEEQRRMNRNNYIFIEYQPSPQVSLNEIGFVYSQFSNASMRARNTNDTIVIWAPGPTMIYYNYILKFGQSIMNLIHEYSTIDRPIMYGPINIVAVPSNLNGYEIGSWNLLTNGYIRLAYVPELTSIRQLEKMTFELTQQLCRIWLGNPGEHPRTTWKEEWFKEGVATYFAYYFLGKYHHNGESYKTGWPYGFYGLEMRHRAMLVDWHHSTPSLINFNRTLAVEIPPRYTELMTMKTASLLWMVENWIGTEKFHAALVKYINKRRGSYISIEDFMINLDKETVECFHQFFNGSTSSRVLDSWIHQSGYPVINVEVFRDRSPNVILLKQRKFMFTKEFRYDTKFLIPISYVIQHNQNCYNCHQPRFTISTSTYSFAENLNGGWIILNRRASGYYRVNYDADTWLLIAKTLQENHLSIDELNRAQIVSDVFALYAAGDLSYELAVEILSYLDKEQSYAVWESAITGFELLKIEYAACDFTKALYEEWQAGPRLSPGMLLHGFVRPQWSVNAEPDLV</sequence>
<dbReference type="EMBL" id="CM046104">
    <property type="protein sequence ID" value="KAI8424609.1"/>
    <property type="molecule type" value="Genomic_DNA"/>
</dbReference>
<keyword evidence="2" id="KW-1185">Reference proteome</keyword>
<name>A0ACC0JKG6_CHOFU</name>